<name>A0A401U2S4_CHIPU</name>
<evidence type="ECO:0000313" key="2">
    <source>
        <dbReference type="Proteomes" id="UP000287033"/>
    </source>
</evidence>
<sequence length="62" mass="7177">DDCAELKVQLQALRDRLTRLETHEHEGALGEHGVARNPKIRHSFPMDSRSMGRLVWELFGEH</sequence>
<dbReference type="EMBL" id="BEZZ01261409">
    <property type="protein sequence ID" value="GCC49170.1"/>
    <property type="molecule type" value="Genomic_DNA"/>
</dbReference>
<keyword evidence="2" id="KW-1185">Reference proteome</keyword>
<reference evidence="1 2" key="1">
    <citation type="journal article" date="2018" name="Nat. Ecol. Evol.">
        <title>Shark genomes provide insights into elasmobranch evolution and the origin of vertebrates.</title>
        <authorList>
            <person name="Hara Y"/>
            <person name="Yamaguchi K"/>
            <person name="Onimaru K"/>
            <person name="Kadota M"/>
            <person name="Koyanagi M"/>
            <person name="Keeley SD"/>
            <person name="Tatsumi K"/>
            <person name="Tanaka K"/>
            <person name="Motone F"/>
            <person name="Kageyama Y"/>
            <person name="Nozu R"/>
            <person name="Adachi N"/>
            <person name="Nishimura O"/>
            <person name="Nakagawa R"/>
            <person name="Tanegashima C"/>
            <person name="Kiyatake I"/>
            <person name="Matsumoto R"/>
            <person name="Murakumo K"/>
            <person name="Nishida K"/>
            <person name="Terakita A"/>
            <person name="Kuratani S"/>
            <person name="Sato K"/>
            <person name="Hyodo S Kuraku.S."/>
        </authorList>
    </citation>
    <scope>NUCLEOTIDE SEQUENCE [LARGE SCALE GENOMIC DNA]</scope>
</reference>
<feature type="non-terminal residue" evidence="1">
    <location>
        <position position="1"/>
    </location>
</feature>
<evidence type="ECO:0000313" key="1">
    <source>
        <dbReference type="EMBL" id="GCC49170.1"/>
    </source>
</evidence>
<proteinExistence type="predicted"/>
<protein>
    <submittedName>
        <fullName evidence="1">Uncharacterized protein</fullName>
    </submittedName>
</protein>
<accession>A0A401U2S4</accession>
<dbReference type="Proteomes" id="UP000287033">
    <property type="component" value="Unassembled WGS sequence"/>
</dbReference>
<dbReference type="AlphaFoldDB" id="A0A401U2S4"/>
<organism evidence="1 2">
    <name type="scientific">Chiloscyllium punctatum</name>
    <name type="common">Brownbanded bambooshark</name>
    <name type="synonym">Hemiscyllium punctatum</name>
    <dbReference type="NCBI Taxonomy" id="137246"/>
    <lineage>
        <taxon>Eukaryota</taxon>
        <taxon>Metazoa</taxon>
        <taxon>Chordata</taxon>
        <taxon>Craniata</taxon>
        <taxon>Vertebrata</taxon>
        <taxon>Chondrichthyes</taxon>
        <taxon>Elasmobranchii</taxon>
        <taxon>Galeomorphii</taxon>
        <taxon>Galeoidea</taxon>
        <taxon>Orectolobiformes</taxon>
        <taxon>Hemiscylliidae</taxon>
        <taxon>Chiloscyllium</taxon>
    </lineage>
</organism>
<gene>
    <name evidence="1" type="ORF">chiPu_0033384</name>
</gene>
<comment type="caution">
    <text evidence="1">The sequence shown here is derived from an EMBL/GenBank/DDBJ whole genome shotgun (WGS) entry which is preliminary data.</text>
</comment>